<evidence type="ECO:0000256" key="2">
    <source>
        <dbReference type="ARBA" id="ARBA00022664"/>
    </source>
</evidence>
<proteinExistence type="predicted"/>
<dbReference type="GO" id="GO:0016887">
    <property type="term" value="F:ATP hydrolysis activity"/>
    <property type="evidence" value="ECO:0007669"/>
    <property type="project" value="InterPro"/>
</dbReference>
<dbReference type="GO" id="GO:0008380">
    <property type="term" value="P:RNA splicing"/>
    <property type="evidence" value="ECO:0007669"/>
    <property type="project" value="UniProtKB-KW"/>
</dbReference>
<evidence type="ECO:0000259" key="9">
    <source>
        <dbReference type="PROSITE" id="PS51192"/>
    </source>
</evidence>
<evidence type="ECO:0000313" key="11">
    <source>
        <dbReference type="EMBL" id="KAG6512985.1"/>
    </source>
</evidence>
<feature type="domain" description="Helicase C-terminal" evidence="10">
    <location>
        <begin position="232"/>
        <end position="423"/>
    </location>
</feature>
<keyword evidence="12" id="KW-1185">Reference proteome</keyword>
<dbReference type="GO" id="GO:0003723">
    <property type="term" value="F:RNA binding"/>
    <property type="evidence" value="ECO:0007669"/>
    <property type="project" value="TreeGrafter"/>
</dbReference>
<feature type="domain" description="Helicase ATP-binding" evidence="9">
    <location>
        <begin position="41"/>
        <end position="207"/>
    </location>
</feature>
<comment type="catalytic activity">
    <reaction evidence="8">
        <text>ATP + H2O = ADP + phosphate + H(+)</text>
        <dbReference type="Rhea" id="RHEA:13065"/>
        <dbReference type="ChEBI" id="CHEBI:15377"/>
        <dbReference type="ChEBI" id="CHEBI:15378"/>
        <dbReference type="ChEBI" id="CHEBI:30616"/>
        <dbReference type="ChEBI" id="CHEBI:43474"/>
        <dbReference type="ChEBI" id="CHEBI:456216"/>
        <dbReference type="EC" id="3.6.4.13"/>
    </reaction>
</comment>
<dbReference type="InterPro" id="IPR014001">
    <property type="entry name" value="Helicase_ATP-bd"/>
</dbReference>
<dbReference type="InterPro" id="IPR048333">
    <property type="entry name" value="HA2_WH"/>
</dbReference>
<name>A0A8J5HAB4_ZINOF</name>
<dbReference type="Proteomes" id="UP000734854">
    <property type="component" value="Unassembled WGS sequence"/>
</dbReference>
<dbReference type="SUPFAM" id="SSF52540">
    <property type="entry name" value="P-loop containing nucleoside triphosphate hydrolases"/>
    <property type="match status" value="1"/>
</dbReference>
<dbReference type="CDD" id="cd18791">
    <property type="entry name" value="SF2_C_RHA"/>
    <property type="match status" value="1"/>
</dbReference>
<evidence type="ECO:0000259" key="10">
    <source>
        <dbReference type="PROSITE" id="PS51194"/>
    </source>
</evidence>
<dbReference type="InterPro" id="IPR001650">
    <property type="entry name" value="Helicase_C-like"/>
</dbReference>
<evidence type="ECO:0000256" key="4">
    <source>
        <dbReference type="ARBA" id="ARBA00022801"/>
    </source>
</evidence>
<evidence type="ECO:0000256" key="8">
    <source>
        <dbReference type="ARBA" id="ARBA00047984"/>
    </source>
</evidence>
<comment type="caution">
    <text evidence="11">The sequence shown here is derived from an EMBL/GenBank/DDBJ whole genome shotgun (WGS) entry which is preliminary data.</text>
</comment>
<evidence type="ECO:0000313" key="12">
    <source>
        <dbReference type="Proteomes" id="UP000734854"/>
    </source>
</evidence>
<reference evidence="11 12" key="1">
    <citation type="submission" date="2020-08" db="EMBL/GenBank/DDBJ databases">
        <title>Plant Genome Project.</title>
        <authorList>
            <person name="Zhang R.-G."/>
        </authorList>
    </citation>
    <scope>NUCLEOTIDE SEQUENCE [LARGE SCALE GENOMIC DNA]</scope>
    <source>
        <tissue evidence="11">Rhizome</tissue>
    </source>
</reference>
<keyword evidence="5" id="KW-0347">Helicase</keyword>
<dbReference type="Pfam" id="PF13401">
    <property type="entry name" value="AAA_22"/>
    <property type="match status" value="1"/>
</dbReference>
<dbReference type="SMART" id="SM00847">
    <property type="entry name" value="HA2"/>
    <property type="match status" value="1"/>
</dbReference>
<evidence type="ECO:0000256" key="6">
    <source>
        <dbReference type="ARBA" id="ARBA00022840"/>
    </source>
</evidence>
<sequence>MADEEATEVNPATGSPFSRRYHKLLQRRKNLPVWADRTKFLDALAKNQVVIVAAPPGSGKSTQIPQFVIEAGYARKGKKVVCAQPRRLVASALSRRVAQEMDVKLGEEVGYSVLFEDCSGPKTTLKYLTDGVLLREAMYDRMLQSYRVVILDEVHLRTLATDILLAYFKDLFKSKSRSDLKLVLMSTQDELKKLKDYFKGSRIVQPLPSLHPLEIIHSQDPVRDYVDEAVEIVSQIIVSEPTGDIIVFLTGKEELERCCWKIEKLIMDLGDRIGPVKVIALDSSMPVDMQKKVFKAAPPATKKLSPPIDGVIQHPPSLVGRKVIVSTEIAESSLSIDGIVYSIDCGYTKKKVYNADRHVESLLILPISKASAQRRAGCARRSAGGKCFRLYSKTFLGRNQPQDSPEILRANLAGSILQLRKLGFQDLLKLDLMDPPPAETVLQAVDTLKCLGALDDEGSVTKLGELMSEFPLDPQMAKMLIESPKFCCSNEILSIAAMLSVLDKEAADKAKATFMHMNGDHLSLLNVYSAYKLNNGNSAWCKSKFISQAVLKAADNVRNQLKLIMDKLNLTQCSPNSNSSNIYNDIGRALLAGYFMQVAKLDDSDSYVVDLHPTTCLSSRPAFVIYHDFVFASKNFIRIVTDFPQEWEMQSYNSPLMEISGMFPWSDQLLLPNKGAEIHIEGEQENSLANHSFEIMSESVLTEEGRGLTATSDGQMDRLRSGTVVDPVAAAIHVGDESTCSRRRVEDAR</sequence>
<dbReference type="EMBL" id="JACMSC010000008">
    <property type="protein sequence ID" value="KAG6512985.1"/>
    <property type="molecule type" value="Genomic_DNA"/>
</dbReference>
<evidence type="ECO:0000256" key="7">
    <source>
        <dbReference type="ARBA" id="ARBA00023187"/>
    </source>
</evidence>
<evidence type="ECO:0000256" key="3">
    <source>
        <dbReference type="ARBA" id="ARBA00022741"/>
    </source>
</evidence>
<dbReference type="Gene3D" id="3.40.50.300">
    <property type="entry name" value="P-loop containing nucleotide triphosphate hydrolases"/>
    <property type="match status" value="2"/>
</dbReference>
<dbReference type="EC" id="3.6.4.13" evidence="1"/>
<dbReference type="PANTHER" id="PTHR18934:SF109">
    <property type="entry name" value="ATP-DEPENDENT RNA HELICASE DHX15 HOMOLOG"/>
    <property type="match status" value="1"/>
</dbReference>
<dbReference type="PROSITE" id="PS51194">
    <property type="entry name" value="HELICASE_CTER"/>
    <property type="match status" value="1"/>
</dbReference>
<dbReference type="InterPro" id="IPR011709">
    <property type="entry name" value="DEAD-box_helicase_OB_fold"/>
</dbReference>
<evidence type="ECO:0000256" key="1">
    <source>
        <dbReference type="ARBA" id="ARBA00012552"/>
    </source>
</evidence>
<dbReference type="AlphaFoldDB" id="A0A8J5HAB4"/>
<accession>A0A8J5HAB4</accession>
<dbReference type="GO" id="GO:0006397">
    <property type="term" value="P:mRNA processing"/>
    <property type="evidence" value="ECO:0007669"/>
    <property type="project" value="UniProtKB-KW"/>
</dbReference>
<dbReference type="Gene3D" id="1.20.120.1080">
    <property type="match status" value="1"/>
</dbReference>
<keyword evidence="2" id="KW-0507">mRNA processing</keyword>
<protein>
    <recommendedName>
        <fullName evidence="1">RNA helicase</fullName>
        <ecNumber evidence="1">3.6.4.13</ecNumber>
    </recommendedName>
</protein>
<keyword evidence="6" id="KW-0067">ATP-binding</keyword>
<keyword evidence="3" id="KW-0547">Nucleotide-binding</keyword>
<dbReference type="Pfam" id="PF21010">
    <property type="entry name" value="HA2_C"/>
    <property type="match status" value="1"/>
</dbReference>
<keyword evidence="7" id="KW-0508">mRNA splicing</keyword>
<dbReference type="PANTHER" id="PTHR18934">
    <property type="entry name" value="ATP-DEPENDENT RNA HELICASE"/>
    <property type="match status" value="1"/>
</dbReference>
<dbReference type="InterPro" id="IPR007502">
    <property type="entry name" value="Helicase-assoc_dom"/>
</dbReference>
<dbReference type="Pfam" id="PF07717">
    <property type="entry name" value="OB_NTP_bind"/>
    <property type="match status" value="1"/>
</dbReference>
<dbReference type="GO" id="GO:0003724">
    <property type="term" value="F:RNA helicase activity"/>
    <property type="evidence" value="ECO:0007669"/>
    <property type="project" value="UniProtKB-EC"/>
</dbReference>
<evidence type="ECO:0000256" key="5">
    <source>
        <dbReference type="ARBA" id="ARBA00022806"/>
    </source>
</evidence>
<dbReference type="InterPro" id="IPR027417">
    <property type="entry name" value="P-loop_NTPase"/>
</dbReference>
<dbReference type="SMART" id="SM00487">
    <property type="entry name" value="DEXDc"/>
    <property type="match status" value="1"/>
</dbReference>
<dbReference type="Pfam" id="PF04408">
    <property type="entry name" value="WHD_HA2"/>
    <property type="match status" value="1"/>
</dbReference>
<dbReference type="GO" id="GO:0005524">
    <property type="term" value="F:ATP binding"/>
    <property type="evidence" value="ECO:0007669"/>
    <property type="project" value="UniProtKB-KW"/>
</dbReference>
<dbReference type="InterPro" id="IPR049945">
    <property type="entry name" value="AAA_22"/>
</dbReference>
<keyword evidence="4" id="KW-0378">Hydrolase</keyword>
<organism evidence="11 12">
    <name type="scientific">Zingiber officinale</name>
    <name type="common">Ginger</name>
    <name type="synonym">Amomum zingiber</name>
    <dbReference type="NCBI Taxonomy" id="94328"/>
    <lineage>
        <taxon>Eukaryota</taxon>
        <taxon>Viridiplantae</taxon>
        <taxon>Streptophyta</taxon>
        <taxon>Embryophyta</taxon>
        <taxon>Tracheophyta</taxon>
        <taxon>Spermatophyta</taxon>
        <taxon>Magnoliopsida</taxon>
        <taxon>Liliopsida</taxon>
        <taxon>Zingiberales</taxon>
        <taxon>Zingiberaceae</taxon>
        <taxon>Zingiber</taxon>
    </lineage>
</organism>
<gene>
    <name evidence="11" type="ORF">ZIOFF_031129</name>
</gene>
<dbReference type="PROSITE" id="PS51192">
    <property type="entry name" value="HELICASE_ATP_BIND_1"/>
    <property type="match status" value="1"/>
</dbReference>